<reference evidence="2" key="1">
    <citation type="submission" date="2018-02" db="EMBL/GenBank/DDBJ databases">
        <title>Rhizophora mucronata_Transcriptome.</title>
        <authorList>
            <person name="Meera S.P."/>
            <person name="Sreeshan A."/>
            <person name="Augustine A."/>
        </authorList>
    </citation>
    <scope>NUCLEOTIDE SEQUENCE</scope>
    <source>
        <tissue evidence="2">Leaf</tissue>
    </source>
</reference>
<sequence>MVIPVLIVALNGFFFLDNVILVLVKVEYFDSLFSFLVLFWIVQL</sequence>
<accession>A0A2P2N1P9</accession>
<protein>
    <submittedName>
        <fullName evidence="2">Uncharacterized protein</fullName>
    </submittedName>
</protein>
<dbReference type="EMBL" id="GGEC01055929">
    <property type="protein sequence ID" value="MBX36413.1"/>
    <property type="molecule type" value="Transcribed_RNA"/>
</dbReference>
<evidence type="ECO:0000256" key="1">
    <source>
        <dbReference type="SAM" id="Phobius"/>
    </source>
</evidence>
<feature type="transmembrane region" description="Helical" evidence="1">
    <location>
        <begin position="20"/>
        <end position="42"/>
    </location>
</feature>
<keyword evidence="1" id="KW-0812">Transmembrane</keyword>
<organism evidence="2">
    <name type="scientific">Rhizophora mucronata</name>
    <name type="common">Asiatic mangrove</name>
    <dbReference type="NCBI Taxonomy" id="61149"/>
    <lineage>
        <taxon>Eukaryota</taxon>
        <taxon>Viridiplantae</taxon>
        <taxon>Streptophyta</taxon>
        <taxon>Embryophyta</taxon>
        <taxon>Tracheophyta</taxon>
        <taxon>Spermatophyta</taxon>
        <taxon>Magnoliopsida</taxon>
        <taxon>eudicotyledons</taxon>
        <taxon>Gunneridae</taxon>
        <taxon>Pentapetalae</taxon>
        <taxon>rosids</taxon>
        <taxon>fabids</taxon>
        <taxon>Malpighiales</taxon>
        <taxon>Rhizophoraceae</taxon>
        <taxon>Rhizophora</taxon>
    </lineage>
</organism>
<keyword evidence="1" id="KW-1133">Transmembrane helix</keyword>
<name>A0A2P2N1P9_RHIMU</name>
<dbReference type="AlphaFoldDB" id="A0A2P2N1P9"/>
<evidence type="ECO:0000313" key="2">
    <source>
        <dbReference type="EMBL" id="MBX36413.1"/>
    </source>
</evidence>
<keyword evidence="1" id="KW-0472">Membrane</keyword>
<proteinExistence type="predicted"/>